<evidence type="ECO:0000313" key="10">
    <source>
        <dbReference type="EMBL" id="TID18839.1"/>
    </source>
</evidence>
<evidence type="ECO:0000256" key="1">
    <source>
        <dbReference type="ARBA" id="ARBA00022679"/>
    </source>
</evidence>
<feature type="region of interest" description="Disordered" evidence="7">
    <location>
        <begin position="510"/>
        <end position="533"/>
    </location>
</feature>
<feature type="compositionally biased region" description="Low complexity" evidence="7">
    <location>
        <begin position="27"/>
        <end position="39"/>
    </location>
</feature>
<dbReference type="Gene3D" id="3.30.40.10">
    <property type="entry name" value="Zinc/RING finger domain, C3HC4 (zinc finger)"/>
    <property type="match status" value="1"/>
</dbReference>
<dbReference type="FunFam" id="2.60.200.20:FF:000030">
    <property type="entry name" value="FHA domain-containing protein"/>
    <property type="match status" value="1"/>
</dbReference>
<evidence type="ECO:0000313" key="11">
    <source>
        <dbReference type="Proteomes" id="UP000298493"/>
    </source>
</evidence>
<dbReference type="STRING" id="86259.A0A4Z1P9C0"/>
<dbReference type="GO" id="GO:0016567">
    <property type="term" value="P:protein ubiquitination"/>
    <property type="evidence" value="ECO:0007669"/>
    <property type="project" value="TreeGrafter"/>
</dbReference>
<gene>
    <name evidence="10" type="ORF">E6O75_ATG05960</name>
</gene>
<dbReference type="InterPro" id="IPR000253">
    <property type="entry name" value="FHA_dom"/>
</dbReference>
<feature type="domain" description="RING-type" evidence="9">
    <location>
        <begin position="372"/>
        <end position="417"/>
    </location>
</feature>
<dbReference type="GO" id="GO:0032153">
    <property type="term" value="C:cell division site"/>
    <property type="evidence" value="ECO:0007669"/>
    <property type="project" value="TreeGrafter"/>
</dbReference>
<dbReference type="InterPro" id="IPR013083">
    <property type="entry name" value="Znf_RING/FYVE/PHD"/>
</dbReference>
<dbReference type="PROSITE" id="PS50006">
    <property type="entry name" value="FHA_DOMAIN"/>
    <property type="match status" value="1"/>
</dbReference>
<dbReference type="GO" id="GO:0000151">
    <property type="term" value="C:ubiquitin ligase complex"/>
    <property type="evidence" value="ECO:0007669"/>
    <property type="project" value="TreeGrafter"/>
</dbReference>
<dbReference type="GO" id="GO:0005829">
    <property type="term" value="C:cytosol"/>
    <property type="evidence" value="ECO:0007669"/>
    <property type="project" value="TreeGrafter"/>
</dbReference>
<organism evidence="10 11">
    <name type="scientific">Venturia nashicola</name>
    <dbReference type="NCBI Taxonomy" id="86259"/>
    <lineage>
        <taxon>Eukaryota</taxon>
        <taxon>Fungi</taxon>
        <taxon>Dikarya</taxon>
        <taxon>Ascomycota</taxon>
        <taxon>Pezizomycotina</taxon>
        <taxon>Dothideomycetes</taxon>
        <taxon>Pleosporomycetidae</taxon>
        <taxon>Venturiales</taxon>
        <taxon>Venturiaceae</taxon>
        <taxon>Venturia</taxon>
    </lineage>
</organism>
<dbReference type="GO" id="GO:0008270">
    <property type="term" value="F:zinc ion binding"/>
    <property type="evidence" value="ECO:0007669"/>
    <property type="project" value="UniProtKB-KW"/>
</dbReference>
<dbReference type="PANTHER" id="PTHR15067">
    <property type="entry name" value="E3 UBIQUITIN-PROTEIN LIGASE RNF8"/>
    <property type="match status" value="1"/>
</dbReference>
<dbReference type="SMART" id="SM00184">
    <property type="entry name" value="RING"/>
    <property type="match status" value="1"/>
</dbReference>
<keyword evidence="4" id="KW-0833">Ubl conjugation pathway</keyword>
<feature type="region of interest" description="Disordered" evidence="7">
    <location>
        <begin position="547"/>
        <end position="592"/>
    </location>
</feature>
<evidence type="ECO:0000256" key="4">
    <source>
        <dbReference type="ARBA" id="ARBA00022786"/>
    </source>
</evidence>
<dbReference type="Pfam" id="PF17123">
    <property type="entry name" value="zf-RING_11"/>
    <property type="match status" value="1"/>
</dbReference>
<reference evidence="10 11" key="1">
    <citation type="submission" date="2019-04" db="EMBL/GenBank/DDBJ databases">
        <title>High contiguity whole genome sequence and gene annotation resource for two Venturia nashicola isolates.</title>
        <authorList>
            <person name="Prokchorchik M."/>
            <person name="Won K."/>
            <person name="Lee Y."/>
            <person name="Choi E.D."/>
            <person name="Segonzac C."/>
            <person name="Sohn K.H."/>
        </authorList>
    </citation>
    <scope>NUCLEOTIDE SEQUENCE [LARGE SCALE GENOMIC DNA]</scope>
    <source>
        <strain evidence="10 11">PRI2</strain>
    </source>
</reference>
<feature type="compositionally biased region" description="Polar residues" evidence="7">
    <location>
        <begin position="471"/>
        <end position="482"/>
    </location>
</feature>
<feature type="compositionally biased region" description="Polar residues" evidence="7">
    <location>
        <begin position="179"/>
        <end position="190"/>
    </location>
</feature>
<evidence type="ECO:0000259" key="8">
    <source>
        <dbReference type="PROSITE" id="PS50006"/>
    </source>
</evidence>
<keyword evidence="1" id="KW-0808">Transferase</keyword>
<dbReference type="SUPFAM" id="SSF57850">
    <property type="entry name" value="RING/U-box"/>
    <property type="match status" value="1"/>
</dbReference>
<feature type="compositionally biased region" description="Low complexity" evidence="7">
    <location>
        <begin position="92"/>
        <end position="104"/>
    </location>
</feature>
<evidence type="ECO:0000256" key="3">
    <source>
        <dbReference type="ARBA" id="ARBA00022771"/>
    </source>
</evidence>
<dbReference type="Pfam" id="PF00498">
    <property type="entry name" value="FHA"/>
    <property type="match status" value="1"/>
</dbReference>
<feature type="compositionally biased region" description="Polar residues" evidence="7">
    <location>
        <begin position="111"/>
        <end position="122"/>
    </location>
</feature>
<dbReference type="InterPro" id="IPR001841">
    <property type="entry name" value="Znf_RING"/>
</dbReference>
<comment type="caution">
    <text evidence="10">The sequence shown here is derived from an EMBL/GenBank/DDBJ whole genome shotgun (WGS) entry which is preliminary data.</text>
</comment>
<feature type="compositionally biased region" description="Low complexity" evidence="7">
    <location>
        <begin position="1"/>
        <end position="18"/>
    </location>
</feature>
<keyword evidence="5" id="KW-0862">Zinc</keyword>
<feature type="region of interest" description="Disordered" evidence="7">
    <location>
        <begin position="1"/>
        <end position="190"/>
    </location>
</feature>
<feature type="compositionally biased region" description="Low complexity" evidence="7">
    <location>
        <begin position="123"/>
        <end position="148"/>
    </location>
</feature>
<proteinExistence type="predicted"/>
<keyword evidence="2" id="KW-0479">Metal-binding</keyword>
<dbReference type="PANTHER" id="PTHR15067:SF7">
    <property type="entry name" value="E3 UBIQUITIN-PROTEIN LIGASE DMA1-RELATED"/>
    <property type="match status" value="1"/>
</dbReference>
<sequence>MFAANAPPTPTPLLSATTVTNPPLSPTSTGGRSRLRGLSYLRNYTQNLHQRDSPDSPRGSTRPAYTRAQSHPSAAPETSTHNQEQTLPAAQNTSRRTPSPTNTSGWLPTPASGTSSTRPTIRQQSTTSKAPSSTPAPTVTTTAQSTPAIPRPMTRNRADTAAPVLSARQHSGPRMASPESATDNDTSRNHPTLPSIRFIPHFDPRANRPSLSFPAITRTLPGESSIIRVGRYSERENAAPEINPSVPSHAPVGFKSKVVSRRHCEFWCANNQWFIKDCKSSSGTFLNHLRLSPPGIESRAYPVNDGDVVQLGIDFRGGEEMIFRCVKIRIECNRGWQKALNNFNKKTHKQLRNLTQAKPKDSDTASVNSSECAICLMSIAPCQSLFVAPCSHVWHYKCIRPILNGHTWPNFLCPNCRAVADLEADVEEAEEDWEEDSIEEALAASKLEGEASGTGGSSSEEPNGVLPSRTAEPSSSFPNGQVVTPPANGNDLGTSLSPVATLDNEATQIDPAQSATASVPRAIPIRSTPGPAGTTAYELTVGPSVHEGPITPRNDAGPFVLDGGAGATTADDGTVVGRTTGSVGRRSVTNSASVQSLDATAAEAGTSILGRA</sequence>
<dbReference type="EMBL" id="SNSC02000013">
    <property type="protein sequence ID" value="TID18839.1"/>
    <property type="molecule type" value="Genomic_DNA"/>
</dbReference>
<dbReference type="Proteomes" id="UP000298493">
    <property type="component" value="Unassembled WGS sequence"/>
</dbReference>
<feature type="compositionally biased region" description="Low complexity" evidence="7">
    <location>
        <begin position="567"/>
        <end position="589"/>
    </location>
</feature>
<dbReference type="Gene3D" id="2.60.200.20">
    <property type="match status" value="1"/>
</dbReference>
<evidence type="ECO:0000256" key="6">
    <source>
        <dbReference type="PROSITE-ProRule" id="PRU00175"/>
    </source>
</evidence>
<dbReference type="SUPFAM" id="SSF49879">
    <property type="entry name" value="SMAD/FHA domain"/>
    <property type="match status" value="1"/>
</dbReference>
<dbReference type="InterPro" id="IPR008984">
    <property type="entry name" value="SMAD_FHA_dom_sf"/>
</dbReference>
<evidence type="ECO:0000256" key="2">
    <source>
        <dbReference type="ARBA" id="ARBA00022723"/>
    </source>
</evidence>
<evidence type="ECO:0000256" key="5">
    <source>
        <dbReference type="ARBA" id="ARBA00022833"/>
    </source>
</evidence>
<feature type="region of interest" description="Disordered" evidence="7">
    <location>
        <begin position="448"/>
        <end position="498"/>
    </location>
</feature>
<keyword evidence="11" id="KW-1185">Reference proteome</keyword>
<dbReference type="PROSITE" id="PS50089">
    <property type="entry name" value="ZF_RING_2"/>
    <property type="match status" value="1"/>
</dbReference>
<keyword evidence="3 6" id="KW-0863">Zinc-finger</keyword>
<evidence type="ECO:0000256" key="7">
    <source>
        <dbReference type="SAM" id="MobiDB-lite"/>
    </source>
</evidence>
<dbReference type="GO" id="GO:0006511">
    <property type="term" value="P:ubiquitin-dependent protein catabolic process"/>
    <property type="evidence" value="ECO:0007669"/>
    <property type="project" value="TreeGrafter"/>
</dbReference>
<protein>
    <submittedName>
        <fullName evidence="10">Zinc ion binding</fullName>
    </submittedName>
</protein>
<dbReference type="AlphaFoldDB" id="A0A4Z1P9C0"/>
<accession>A0A4Z1P9C0</accession>
<feature type="compositionally biased region" description="Polar residues" evidence="7">
    <location>
        <begin position="67"/>
        <end position="91"/>
    </location>
</feature>
<feature type="domain" description="FHA" evidence="8">
    <location>
        <begin position="227"/>
        <end position="291"/>
    </location>
</feature>
<name>A0A4Z1P9C0_9PEZI</name>
<dbReference type="SMART" id="SM00240">
    <property type="entry name" value="FHA"/>
    <property type="match status" value="1"/>
</dbReference>
<evidence type="ECO:0000259" key="9">
    <source>
        <dbReference type="PROSITE" id="PS50089"/>
    </source>
</evidence>
<dbReference type="GO" id="GO:0061630">
    <property type="term" value="F:ubiquitin protein ligase activity"/>
    <property type="evidence" value="ECO:0007669"/>
    <property type="project" value="TreeGrafter"/>
</dbReference>